<name>A0ABW0TEI8_9BACL</name>
<comment type="caution">
    <text evidence="1">The sequence shown here is derived from an EMBL/GenBank/DDBJ whole genome shotgun (WGS) entry which is preliminary data.</text>
</comment>
<evidence type="ECO:0000313" key="2">
    <source>
        <dbReference type="Proteomes" id="UP001596109"/>
    </source>
</evidence>
<dbReference type="Proteomes" id="UP001596109">
    <property type="component" value="Unassembled WGS sequence"/>
</dbReference>
<evidence type="ECO:0000313" key="1">
    <source>
        <dbReference type="EMBL" id="MFC5587557.1"/>
    </source>
</evidence>
<proteinExistence type="predicted"/>
<gene>
    <name evidence="1" type="ORF">ACFPRA_01370</name>
</gene>
<accession>A0ABW0TEI8</accession>
<reference evidence="2" key="1">
    <citation type="journal article" date="2019" name="Int. J. Syst. Evol. Microbiol.">
        <title>The Global Catalogue of Microorganisms (GCM) 10K type strain sequencing project: providing services to taxonomists for standard genome sequencing and annotation.</title>
        <authorList>
            <consortium name="The Broad Institute Genomics Platform"/>
            <consortium name="The Broad Institute Genome Sequencing Center for Infectious Disease"/>
            <person name="Wu L."/>
            <person name="Ma J."/>
        </authorList>
    </citation>
    <scope>NUCLEOTIDE SEQUENCE [LARGE SCALE GENOMIC DNA]</scope>
    <source>
        <strain evidence="2">CGMCC 4.1434</strain>
    </source>
</reference>
<keyword evidence="2" id="KW-1185">Reference proteome</keyword>
<sequence length="54" mass="6436">MDYKVYFKTLGYRVESNEKGLKVKQGDKEVLLSNQMMQQTNKQYLTIMVKEAMR</sequence>
<organism evidence="1 2">
    <name type="scientific">Sporosarcina soli</name>
    <dbReference type="NCBI Taxonomy" id="334736"/>
    <lineage>
        <taxon>Bacteria</taxon>
        <taxon>Bacillati</taxon>
        <taxon>Bacillota</taxon>
        <taxon>Bacilli</taxon>
        <taxon>Bacillales</taxon>
        <taxon>Caryophanaceae</taxon>
        <taxon>Sporosarcina</taxon>
    </lineage>
</organism>
<dbReference type="EMBL" id="JBHSNO010000001">
    <property type="protein sequence ID" value="MFC5587557.1"/>
    <property type="molecule type" value="Genomic_DNA"/>
</dbReference>
<protein>
    <submittedName>
        <fullName evidence="1">Uncharacterized protein</fullName>
    </submittedName>
</protein>
<dbReference type="RefSeq" id="WP_381429674.1">
    <property type="nucleotide sequence ID" value="NZ_JBHSNO010000001.1"/>
</dbReference>